<sequence>MEMDFLEEDPATCEDEQEEEDVGSSNRPKGTKTEPIPLPNSSRAASSLPTQSAPSDYVRILSESFQAIGTASVPSSSIRWNLRRGNQVLQYRRPGRILEIALPIQEPGPYEVVIQVTHAGVSEYDLKVVSDAFPFVSKIVPGREVTGRIVDIGKNVTHATLGDTVVVDPEYTSVADGGSKSLSFQDRKALGITHNGGWAQYLSVTGIQVHRIPNDLPGPWATMIYEVACIVNAWKKIQPVSEADRILILCSGIAGFLWGLYLRLKNFDVELCECQTNYSQSIHQLDFTIVHRESLETGAGAALLDYDIIVDTTGNYELMDSAFQWLKPMGKFLLYGLPSGSSHLSKWCLRDILDKEATICGSISHSREGFAEAVHAARKLSKYSLDSLGVNLYSISDYQTALSDLKSGRCTKVIFTVQDPSRRSFLSSPSSPLLSPFDPPKFRVPHLYL</sequence>
<dbReference type="EMBL" id="BQMJ01000029">
    <property type="protein sequence ID" value="GJQ12017.1"/>
    <property type="molecule type" value="Genomic_DNA"/>
</dbReference>
<evidence type="ECO:0000259" key="3">
    <source>
        <dbReference type="Pfam" id="PF08240"/>
    </source>
</evidence>
<dbReference type="InterPro" id="IPR036291">
    <property type="entry name" value="NAD(P)-bd_dom_sf"/>
</dbReference>
<dbReference type="InterPro" id="IPR050129">
    <property type="entry name" value="Zn_alcohol_dh"/>
</dbReference>
<reference evidence="4" key="1">
    <citation type="journal article" date="2022" name="Proc. Natl. Acad. Sci. U.S.A.">
        <title>Life cycle and functional genomics of the unicellular red alga Galdieria for elucidating algal and plant evolution and industrial use.</title>
        <authorList>
            <person name="Hirooka S."/>
            <person name="Itabashi T."/>
            <person name="Ichinose T.M."/>
            <person name="Onuma R."/>
            <person name="Fujiwara T."/>
            <person name="Yamashita S."/>
            <person name="Jong L.W."/>
            <person name="Tomita R."/>
            <person name="Iwane A.H."/>
            <person name="Miyagishima S.Y."/>
        </authorList>
    </citation>
    <scope>NUCLEOTIDE SEQUENCE</scope>
    <source>
        <strain evidence="4">NBRC 102759</strain>
    </source>
</reference>
<dbReference type="Proteomes" id="UP001061958">
    <property type="component" value="Unassembled WGS sequence"/>
</dbReference>
<dbReference type="AlphaFoldDB" id="A0A9C7PY53"/>
<dbReference type="Gene3D" id="3.40.50.720">
    <property type="entry name" value="NAD(P)-binding Rossmann-like Domain"/>
    <property type="match status" value="1"/>
</dbReference>
<accession>A0A9C7PY53</accession>
<feature type="compositionally biased region" description="Polar residues" evidence="2">
    <location>
        <begin position="39"/>
        <end position="50"/>
    </location>
</feature>
<dbReference type="PANTHER" id="PTHR43401">
    <property type="entry name" value="L-THREONINE 3-DEHYDROGENASE"/>
    <property type="match status" value="1"/>
</dbReference>
<keyword evidence="1" id="KW-0560">Oxidoreductase</keyword>
<name>A0A9C7PY53_9RHOD</name>
<dbReference type="PANTHER" id="PTHR43401:SF2">
    <property type="entry name" value="L-THREONINE 3-DEHYDROGENASE"/>
    <property type="match status" value="1"/>
</dbReference>
<dbReference type="OrthoDB" id="3941538at2759"/>
<dbReference type="Pfam" id="PF08240">
    <property type="entry name" value="ADH_N"/>
    <property type="match status" value="1"/>
</dbReference>
<evidence type="ECO:0000256" key="2">
    <source>
        <dbReference type="SAM" id="MobiDB-lite"/>
    </source>
</evidence>
<proteinExistence type="predicted"/>
<feature type="domain" description="Alcohol dehydrogenase-like N-terminal" evidence="3">
    <location>
        <begin position="108"/>
        <end position="213"/>
    </location>
</feature>
<keyword evidence="5" id="KW-1185">Reference proteome</keyword>
<feature type="region of interest" description="Disordered" evidence="2">
    <location>
        <begin position="1"/>
        <end position="50"/>
    </location>
</feature>
<organism evidence="4 5">
    <name type="scientific">Galdieria partita</name>
    <dbReference type="NCBI Taxonomy" id="83374"/>
    <lineage>
        <taxon>Eukaryota</taxon>
        <taxon>Rhodophyta</taxon>
        <taxon>Bangiophyceae</taxon>
        <taxon>Galdieriales</taxon>
        <taxon>Galdieriaceae</taxon>
        <taxon>Galdieria</taxon>
    </lineage>
</organism>
<evidence type="ECO:0000313" key="5">
    <source>
        <dbReference type="Proteomes" id="UP001061958"/>
    </source>
</evidence>
<dbReference type="GO" id="GO:0016491">
    <property type="term" value="F:oxidoreductase activity"/>
    <property type="evidence" value="ECO:0007669"/>
    <property type="project" value="UniProtKB-KW"/>
</dbReference>
<reference evidence="4" key="2">
    <citation type="submission" date="2022-01" db="EMBL/GenBank/DDBJ databases">
        <authorList>
            <person name="Hirooka S."/>
            <person name="Miyagishima S.Y."/>
        </authorList>
    </citation>
    <scope>NUCLEOTIDE SEQUENCE</scope>
    <source>
        <strain evidence="4">NBRC 102759</strain>
    </source>
</reference>
<feature type="compositionally biased region" description="Acidic residues" evidence="2">
    <location>
        <begin position="1"/>
        <end position="22"/>
    </location>
</feature>
<dbReference type="SUPFAM" id="SSF50129">
    <property type="entry name" value="GroES-like"/>
    <property type="match status" value="1"/>
</dbReference>
<dbReference type="Gene3D" id="3.90.180.10">
    <property type="entry name" value="Medium-chain alcohol dehydrogenases, catalytic domain"/>
    <property type="match status" value="1"/>
</dbReference>
<dbReference type="InterPro" id="IPR013154">
    <property type="entry name" value="ADH-like_N"/>
</dbReference>
<evidence type="ECO:0000313" key="4">
    <source>
        <dbReference type="EMBL" id="GJQ12017.1"/>
    </source>
</evidence>
<gene>
    <name evidence="4" type="ORF">GpartN1_g3808.t1</name>
</gene>
<dbReference type="InterPro" id="IPR011032">
    <property type="entry name" value="GroES-like_sf"/>
</dbReference>
<comment type="caution">
    <text evidence="4">The sequence shown here is derived from an EMBL/GenBank/DDBJ whole genome shotgun (WGS) entry which is preliminary data.</text>
</comment>
<protein>
    <recommendedName>
        <fullName evidence="3">Alcohol dehydrogenase-like N-terminal domain-containing protein</fullName>
    </recommendedName>
</protein>
<evidence type="ECO:0000256" key="1">
    <source>
        <dbReference type="ARBA" id="ARBA00023002"/>
    </source>
</evidence>
<dbReference type="SUPFAM" id="SSF51735">
    <property type="entry name" value="NAD(P)-binding Rossmann-fold domains"/>
    <property type="match status" value="1"/>
</dbReference>